<evidence type="ECO:0000313" key="1">
    <source>
        <dbReference type="EMBL" id="KAJ8130882.1"/>
    </source>
</evidence>
<proteinExistence type="predicted"/>
<evidence type="ECO:0000313" key="2">
    <source>
        <dbReference type="Proteomes" id="UP001153332"/>
    </source>
</evidence>
<dbReference type="Proteomes" id="UP001153332">
    <property type="component" value="Unassembled WGS sequence"/>
</dbReference>
<dbReference type="EMBL" id="JAPUUL010000404">
    <property type="protein sequence ID" value="KAJ8130882.1"/>
    <property type="molecule type" value="Genomic_DNA"/>
</dbReference>
<comment type="caution">
    <text evidence="1">The sequence shown here is derived from an EMBL/GenBank/DDBJ whole genome shotgun (WGS) entry which is preliminary data.</text>
</comment>
<sequence>MSANPADTGAANIADTPEGPPRVPKRGDFGIEKIGHNNRDIDRVIKAAMTPSVRDTEIYRRMLAERLEVCKSAVTEVVEVTERPKFEMPKRRKLLEVQMTMQKALDEMGMNELDGGCGIILVGLFPYIRQGGGTGGG</sequence>
<name>A0ACC2JTN1_9PEZI</name>
<gene>
    <name evidence="1" type="ORF">O1611_g2751</name>
</gene>
<accession>A0ACC2JTN1</accession>
<reference evidence="1" key="1">
    <citation type="submission" date="2022-12" db="EMBL/GenBank/DDBJ databases">
        <title>Genome Sequence of Lasiodiplodia mahajangana.</title>
        <authorList>
            <person name="Buettner E."/>
        </authorList>
    </citation>
    <scope>NUCLEOTIDE SEQUENCE</scope>
    <source>
        <strain evidence="1">VT137</strain>
    </source>
</reference>
<keyword evidence="2" id="KW-1185">Reference proteome</keyword>
<protein>
    <submittedName>
        <fullName evidence="1">Uncharacterized protein</fullName>
    </submittedName>
</protein>
<organism evidence="1 2">
    <name type="scientific">Lasiodiplodia mahajangana</name>
    <dbReference type="NCBI Taxonomy" id="1108764"/>
    <lineage>
        <taxon>Eukaryota</taxon>
        <taxon>Fungi</taxon>
        <taxon>Dikarya</taxon>
        <taxon>Ascomycota</taxon>
        <taxon>Pezizomycotina</taxon>
        <taxon>Dothideomycetes</taxon>
        <taxon>Dothideomycetes incertae sedis</taxon>
        <taxon>Botryosphaeriales</taxon>
        <taxon>Botryosphaeriaceae</taxon>
        <taxon>Lasiodiplodia</taxon>
    </lineage>
</organism>